<dbReference type="Pfam" id="PF00046">
    <property type="entry name" value="Homeodomain"/>
    <property type="match status" value="1"/>
</dbReference>
<dbReference type="EMBL" id="KX365152">
    <property type="protein sequence ID" value="APD15715.1"/>
    <property type="molecule type" value="mRNA"/>
</dbReference>
<keyword evidence="6 7" id="KW-0539">Nucleus</keyword>
<dbReference type="PROSITE" id="PS00032">
    <property type="entry name" value="ANTENNAPEDIA"/>
    <property type="match status" value="1"/>
</dbReference>
<dbReference type="SMART" id="SM00389">
    <property type="entry name" value="HOX"/>
    <property type="match status" value="1"/>
</dbReference>
<dbReference type="PRINTS" id="PR00024">
    <property type="entry name" value="HOMEOBOX"/>
</dbReference>
<dbReference type="InterPro" id="IPR001827">
    <property type="entry name" value="Homeobox_Antennapedia_CS"/>
</dbReference>
<evidence type="ECO:0000256" key="5">
    <source>
        <dbReference type="ARBA" id="ARBA00023155"/>
    </source>
</evidence>
<protein>
    <submittedName>
        <fullName evidence="12">Homeobox hox 7</fullName>
    </submittedName>
</protein>
<evidence type="ECO:0000256" key="2">
    <source>
        <dbReference type="ARBA" id="ARBA00009107"/>
    </source>
</evidence>
<dbReference type="PROSITE" id="PS50071">
    <property type="entry name" value="HOMEOBOX_2"/>
    <property type="match status" value="1"/>
</dbReference>
<dbReference type="GO" id="GO:0000978">
    <property type="term" value="F:RNA polymerase II cis-regulatory region sequence-specific DNA binding"/>
    <property type="evidence" value="ECO:0007669"/>
    <property type="project" value="TreeGrafter"/>
</dbReference>
<proteinExistence type="evidence at transcript level"/>
<reference evidence="12" key="1">
    <citation type="journal article" date="2016" name="BMC Genomics">
        <title>Comparative transcriptomics enlarges the toolkit of known developmental genes in mollusks.</title>
        <authorList>
            <person name="De Oliveira A.L."/>
            <person name="Wollesen T."/>
            <person name="Kristof A."/>
            <person name="Scherholz M."/>
            <person name="Redl E."/>
            <person name="Todt C."/>
            <person name="Bleidorn C."/>
            <person name="Wanninger A."/>
        </authorList>
    </citation>
    <scope>NUCLEOTIDE SEQUENCE</scope>
</reference>
<name>A0A1J0M5Q4_9MOLL</name>
<sequence length="378" mass="43121">MSSYVPNYSGSLRGNFYRTGRPDLYGANAYDFQRSASQYHQAFLSDQSQYYPRFPPYDRMDIAPINNLDNSMFYDNLTDKLAGTSTALEQFVNATQNLCTVDPFTNFKRENSTPVSLPDIDKLHYSSLVGNSLSSGYNSVNNNNKNTSSYGSVHTDITSQSQIPSGHAHHHHHHNHSHKPTSAVPPPAHKPISPPLKPTVITPPIKSQTHPTLPKPTAEKVDKSPKSELISDNVTTSPKEETKKEEKSLKETDESLDDSKEGSDDGTTEAKTEEDEDAKKITLYPWMKSQFGPDRKRGRQTYTRHQTLELEKEFHFNKYLTRRRRIEIAHSLCLTERQIKIWFQNRRMKWKKENKLGDSPLDDYPNPFDSLKDTLLGC</sequence>
<dbReference type="InterPro" id="IPR009057">
    <property type="entry name" value="Homeodomain-like_sf"/>
</dbReference>
<feature type="compositionally biased region" description="Basic residues" evidence="10">
    <location>
        <begin position="167"/>
        <end position="179"/>
    </location>
</feature>
<comment type="similarity">
    <text evidence="2 9">Belongs to the Antp homeobox family.</text>
</comment>
<dbReference type="GO" id="GO:0009952">
    <property type="term" value="P:anterior/posterior pattern specification"/>
    <property type="evidence" value="ECO:0007669"/>
    <property type="project" value="TreeGrafter"/>
</dbReference>
<evidence type="ECO:0000256" key="4">
    <source>
        <dbReference type="ARBA" id="ARBA00023125"/>
    </source>
</evidence>
<dbReference type="InterPro" id="IPR017970">
    <property type="entry name" value="Homeobox_CS"/>
</dbReference>
<keyword evidence="3" id="KW-0217">Developmental protein</keyword>
<feature type="compositionally biased region" description="Pro residues" evidence="10">
    <location>
        <begin position="183"/>
        <end position="197"/>
    </location>
</feature>
<feature type="compositionally biased region" description="Basic and acidic residues" evidence="10">
    <location>
        <begin position="238"/>
        <end position="271"/>
    </location>
</feature>
<gene>
    <name evidence="12" type="primary">Hox7</name>
</gene>
<dbReference type="InterPro" id="IPR050296">
    <property type="entry name" value="Antp_homeobox"/>
</dbReference>
<dbReference type="PRINTS" id="PR00025">
    <property type="entry name" value="ANTENNAPEDIA"/>
</dbReference>
<dbReference type="PANTHER" id="PTHR45659">
    <property type="entry name" value="HOMEOBOX PROTEIN HOX"/>
    <property type="match status" value="1"/>
</dbReference>
<keyword evidence="4 7" id="KW-0238">DNA-binding</keyword>
<feature type="DNA-binding region" description="Homeobox" evidence="7">
    <location>
        <begin position="295"/>
        <end position="354"/>
    </location>
</feature>
<dbReference type="GO" id="GO:0005634">
    <property type="term" value="C:nucleus"/>
    <property type="evidence" value="ECO:0007669"/>
    <property type="project" value="UniProtKB-SubCell"/>
</dbReference>
<dbReference type="CDD" id="cd00086">
    <property type="entry name" value="homeodomain"/>
    <property type="match status" value="1"/>
</dbReference>
<feature type="domain" description="Homeobox" evidence="11">
    <location>
        <begin position="293"/>
        <end position="353"/>
    </location>
</feature>
<evidence type="ECO:0000259" key="11">
    <source>
        <dbReference type="PROSITE" id="PS50071"/>
    </source>
</evidence>
<dbReference type="SUPFAM" id="SSF46689">
    <property type="entry name" value="Homeodomain-like"/>
    <property type="match status" value="1"/>
</dbReference>
<dbReference type="Gene3D" id="1.10.10.60">
    <property type="entry name" value="Homeodomain-like"/>
    <property type="match status" value="1"/>
</dbReference>
<reference evidence="12" key="2">
    <citation type="submission" date="2016-06" db="EMBL/GenBank/DDBJ databases">
        <authorList>
            <person name="Kjaerup R.B."/>
            <person name="Dalgaard T.S."/>
            <person name="Juul-Madsen H.R."/>
        </authorList>
    </citation>
    <scope>NUCLEOTIDE SEQUENCE</scope>
</reference>
<keyword evidence="5 7" id="KW-0371">Homeobox</keyword>
<feature type="compositionally biased region" description="Polar residues" evidence="10">
    <location>
        <begin position="155"/>
        <end position="164"/>
    </location>
</feature>
<dbReference type="InterPro" id="IPR001356">
    <property type="entry name" value="HD"/>
</dbReference>
<evidence type="ECO:0000256" key="1">
    <source>
        <dbReference type="ARBA" id="ARBA00004123"/>
    </source>
</evidence>
<evidence type="ECO:0000256" key="6">
    <source>
        <dbReference type="ARBA" id="ARBA00023242"/>
    </source>
</evidence>
<organism evidence="12">
    <name type="scientific">Wirenia argentea</name>
    <dbReference type="NCBI Taxonomy" id="669229"/>
    <lineage>
        <taxon>Eukaryota</taxon>
        <taxon>Metazoa</taxon>
        <taxon>Spiralia</taxon>
        <taxon>Lophotrochozoa</taxon>
        <taxon>Mollusca</taxon>
        <taxon>Aplacophora</taxon>
        <taxon>Solenogastres</taxon>
        <taxon>Pholidoskepia</taxon>
        <taxon>Gymnomeniidae</taxon>
        <taxon>Wirenia</taxon>
    </lineage>
</organism>
<dbReference type="FunFam" id="1.10.10.60:FF:000017">
    <property type="entry name" value="Homeobox protein antennapedia"/>
    <property type="match status" value="1"/>
</dbReference>
<feature type="compositionally biased region" description="Basic and acidic residues" evidence="10">
    <location>
        <begin position="217"/>
        <end position="226"/>
    </location>
</feature>
<feature type="region of interest" description="Disordered" evidence="10">
    <location>
        <begin position="144"/>
        <end position="281"/>
    </location>
</feature>
<evidence type="ECO:0000256" key="9">
    <source>
        <dbReference type="RuleBase" id="RU004442"/>
    </source>
</evidence>
<dbReference type="InterPro" id="IPR017995">
    <property type="entry name" value="Homeobox_antennapedia"/>
</dbReference>
<dbReference type="PANTHER" id="PTHR45659:SF4">
    <property type="entry name" value="HOMEOBOX PROTEIN ABDOMINAL-A"/>
    <property type="match status" value="1"/>
</dbReference>
<evidence type="ECO:0000313" key="12">
    <source>
        <dbReference type="EMBL" id="APD15715.1"/>
    </source>
</evidence>
<evidence type="ECO:0000256" key="3">
    <source>
        <dbReference type="ARBA" id="ARBA00022473"/>
    </source>
</evidence>
<evidence type="ECO:0000256" key="7">
    <source>
        <dbReference type="PROSITE-ProRule" id="PRU00108"/>
    </source>
</evidence>
<comment type="subcellular location">
    <subcellularLocation>
        <location evidence="1 7 8">Nucleus</location>
    </subcellularLocation>
</comment>
<evidence type="ECO:0000256" key="10">
    <source>
        <dbReference type="SAM" id="MobiDB-lite"/>
    </source>
</evidence>
<dbReference type="InterPro" id="IPR020479">
    <property type="entry name" value="HD_metazoa"/>
</dbReference>
<dbReference type="AlphaFoldDB" id="A0A1J0M5Q4"/>
<evidence type="ECO:0000256" key="8">
    <source>
        <dbReference type="RuleBase" id="RU000682"/>
    </source>
</evidence>
<dbReference type="PROSITE" id="PS00027">
    <property type="entry name" value="HOMEOBOX_1"/>
    <property type="match status" value="1"/>
</dbReference>
<dbReference type="GO" id="GO:0000981">
    <property type="term" value="F:DNA-binding transcription factor activity, RNA polymerase II-specific"/>
    <property type="evidence" value="ECO:0007669"/>
    <property type="project" value="InterPro"/>
</dbReference>
<accession>A0A1J0M5Q4</accession>